<gene>
    <name evidence="2" type="ORF">QLX08_005326</name>
</gene>
<evidence type="ECO:0000256" key="1">
    <source>
        <dbReference type="SAM" id="MobiDB-lite"/>
    </source>
</evidence>
<sequence length="77" mass="8673">MTHREFGCGSKYEEHRNGDTRSKSTKKEEKIQKMSKNSYERKSKSKPSDIKGGATCAGNKGATRLRRSRNQPNGKTP</sequence>
<name>A0AAW0ZYZ1_9HYME</name>
<evidence type="ECO:0000313" key="2">
    <source>
        <dbReference type="EMBL" id="KAK9302839.1"/>
    </source>
</evidence>
<keyword evidence="3" id="KW-1185">Reference proteome</keyword>
<accession>A0AAW0ZYZ1</accession>
<dbReference type="AlphaFoldDB" id="A0AAW0ZYZ1"/>
<protein>
    <submittedName>
        <fullName evidence="2">Uncharacterized protein</fullName>
    </submittedName>
</protein>
<reference evidence="2 3" key="1">
    <citation type="submission" date="2024-05" db="EMBL/GenBank/DDBJ databases">
        <title>The nuclear and mitochondrial genome assemblies of Tetragonisca angustula (Apidae: Meliponini), a tiny yet remarkable pollinator in the Neotropics.</title>
        <authorList>
            <person name="Ferrari R."/>
            <person name="Ricardo P.C."/>
            <person name="Dias F.C."/>
            <person name="Araujo N.S."/>
            <person name="Soares D.O."/>
            <person name="Zhou Q.-S."/>
            <person name="Zhu C.-D."/>
            <person name="Coutinho L."/>
            <person name="Airas M.C."/>
            <person name="Batista T.M."/>
        </authorList>
    </citation>
    <scope>NUCLEOTIDE SEQUENCE [LARGE SCALE GENOMIC DNA]</scope>
    <source>
        <strain evidence="2">ASF017062</strain>
        <tissue evidence="2">Abdomen</tissue>
    </source>
</reference>
<dbReference type="EMBL" id="JAWNGG020000089">
    <property type="protein sequence ID" value="KAK9302839.1"/>
    <property type="molecule type" value="Genomic_DNA"/>
</dbReference>
<comment type="caution">
    <text evidence="2">The sequence shown here is derived from an EMBL/GenBank/DDBJ whole genome shotgun (WGS) entry which is preliminary data.</text>
</comment>
<organism evidence="2 3">
    <name type="scientific">Tetragonisca angustula</name>
    <dbReference type="NCBI Taxonomy" id="166442"/>
    <lineage>
        <taxon>Eukaryota</taxon>
        <taxon>Metazoa</taxon>
        <taxon>Ecdysozoa</taxon>
        <taxon>Arthropoda</taxon>
        <taxon>Hexapoda</taxon>
        <taxon>Insecta</taxon>
        <taxon>Pterygota</taxon>
        <taxon>Neoptera</taxon>
        <taxon>Endopterygota</taxon>
        <taxon>Hymenoptera</taxon>
        <taxon>Apocrita</taxon>
        <taxon>Aculeata</taxon>
        <taxon>Apoidea</taxon>
        <taxon>Anthophila</taxon>
        <taxon>Apidae</taxon>
        <taxon>Tetragonisca</taxon>
    </lineage>
</organism>
<dbReference type="Proteomes" id="UP001432146">
    <property type="component" value="Unassembled WGS sequence"/>
</dbReference>
<evidence type="ECO:0000313" key="3">
    <source>
        <dbReference type="Proteomes" id="UP001432146"/>
    </source>
</evidence>
<feature type="compositionally biased region" description="Basic and acidic residues" evidence="1">
    <location>
        <begin position="1"/>
        <end position="49"/>
    </location>
</feature>
<feature type="region of interest" description="Disordered" evidence="1">
    <location>
        <begin position="1"/>
        <end position="77"/>
    </location>
</feature>
<proteinExistence type="predicted"/>